<comment type="similarity">
    <text evidence="2">Belongs to the pterin-4-alpha-carbinolamine dehydratase family.</text>
</comment>
<proteinExistence type="inferred from homology"/>
<evidence type="ECO:0000256" key="1">
    <source>
        <dbReference type="ARBA" id="ARBA00001554"/>
    </source>
</evidence>
<keyword evidence="4 5" id="KW-0456">Lyase</keyword>
<organism evidence="5 6">
    <name type="scientific">Candidatus Dojkabacteria bacterium</name>
    <dbReference type="NCBI Taxonomy" id="2099670"/>
    <lineage>
        <taxon>Bacteria</taxon>
        <taxon>Candidatus Dojkabacteria</taxon>
    </lineage>
</organism>
<dbReference type="Proteomes" id="UP000714915">
    <property type="component" value="Unassembled WGS sequence"/>
</dbReference>
<sequence length="113" mass="13180">MSLEDLKAKKVKELSSEKLSDDKISEYLKGFEYWGLDEHNRLITNFEMDNFKQALDLVNKIGELAEENEHHPDLTIYEYNNVLVTFYTHDVEGLTEKDFAMAAKIEDLFTDAK</sequence>
<evidence type="ECO:0000313" key="5">
    <source>
        <dbReference type="EMBL" id="MCA9386492.1"/>
    </source>
</evidence>
<dbReference type="Gene3D" id="3.30.1360.20">
    <property type="entry name" value="Transcriptional coactivator/pterin dehydratase"/>
    <property type="match status" value="1"/>
</dbReference>
<comment type="catalytic activity">
    <reaction evidence="1">
        <text>(4aS,6R)-4a-hydroxy-L-erythro-5,6,7,8-tetrahydrobiopterin = (6R)-L-erythro-6,7-dihydrobiopterin + H2O</text>
        <dbReference type="Rhea" id="RHEA:11920"/>
        <dbReference type="ChEBI" id="CHEBI:15377"/>
        <dbReference type="ChEBI" id="CHEBI:15642"/>
        <dbReference type="ChEBI" id="CHEBI:43120"/>
        <dbReference type="EC" id="4.2.1.96"/>
    </reaction>
</comment>
<evidence type="ECO:0000256" key="4">
    <source>
        <dbReference type="ARBA" id="ARBA00023239"/>
    </source>
</evidence>
<evidence type="ECO:0000313" key="6">
    <source>
        <dbReference type="Proteomes" id="UP000714915"/>
    </source>
</evidence>
<dbReference type="EMBL" id="JAGQLF010000003">
    <property type="protein sequence ID" value="MCA9386492.1"/>
    <property type="molecule type" value="Genomic_DNA"/>
</dbReference>
<accession>A0A955L9A5</accession>
<name>A0A955L9A5_9BACT</name>
<dbReference type="AlphaFoldDB" id="A0A955L9A5"/>
<dbReference type="InterPro" id="IPR036428">
    <property type="entry name" value="PCD_sf"/>
</dbReference>
<dbReference type="PANTHER" id="PTHR12599">
    <property type="entry name" value="PTERIN-4-ALPHA-CARBINOLAMINE DEHYDRATASE"/>
    <property type="match status" value="1"/>
</dbReference>
<protein>
    <recommendedName>
        <fullName evidence="3">4a-hydroxytetrahydrobiopterin dehydratase</fullName>
        <ecNumber evidence="3">4.2.1.96</ecNumber>
    </recommendedName>
</protein>
<dbReference type="EC" id="4.2.1.96" evidence="3"/>
<dbReference type="NCBIfam" id="NF002017">
    <property type="entry name" value="PRK00823.1-2"/>
    <property type="match status" value="1"/>
</dbReference>
<dbReference type="SUPFAM" id="SSF55248">
    <property type="entry name" value="PCD-like"/>
    <property type="match status" value="1"/>
</dbReference>
<reference evidence="5" key="1">
    <citation type="submission" date="2020-04" db="EMBL/GenBank/DDBJ databases">
        <authorList>
            <person name="Zhang T."/>
        </authorList>
    </citation>
    <scope>NUCLEOTIDE SEQUENCE</scope>
    <source>
        <strain evidence="5">HKST-UBA09</strain>
    </source>
</reference>
<evidence type="ECO:0000256" key="3">
    <source>
        <dbReference type="ARBA" id="ARBA00013252"/>
    </source>
</evidence>
<reference evidence="5" key="2">
    <citation type="journal article" date="2021" name="Microbiome">
        <title>Successional dynamics and alternative stable states in a saline activated sludge microbial community over 9 years.</title>
        <authorList>
            <person name="Wang Y."/>
            <person name="Ye J."/>
            <person name="Ju F."/>
            <person name="Liu L."/>
            <person name="Boyd J.A."/>
            <person name="Deng Y."/>
            <person name="Parks D.H."/>
            <person name="Jiang X."/>
            <person name="Yin X."/>
            <person name="Woodcroft B.J."/>
            <person name="Tyson G.W."/>
            <person name="Hugenholtz P."/>
            <person name="Polz M.F."/>
            <person name="Zhang T."/>
        </authorList>
    </citation>
    <scope>NUCLEOTIDE SEQUENCE</scope>
    <source>
        <strain evidence="5">HKST-UBA09</strain>
    </source>
</reference>
<dbReference type="Pfam" id="PF01329">
    <property type="entry name" value="Pterin_4a"/>
    <property type="match status" value="1"/>
</dbReference>
<dbReference type="PANTHER" id="PTHR12599:SF0">
    <property type="entry name" value="PTERIN-4-ALPHA-CARBINOLAMINE DEHYDRATASE"/>
    <property type="match status" value="1"/>
</dbReference>
<dbReference type="GO" id="GO:0006729">
    <property type="term" value="P:tetrahydrobiopterin biosynthetic process"/>
    <property type="evidence" value="ECO:0007669"/>
    <property type="project" value="InterPro"/>
</dbReference>
<dbReference type="GO" id="GO:0008124">
    <property type="term" value="F:4-alpha-hydroxytetrahydrobiopterin dehydratase activity"/>
    <property type="evidence" value="ECO:0007669"/>
    <property type="project" value="UniProtKB-EC"/>
</dbReference>
<dbReference type="InterPro" id="IPR001533">
    <property type="entry name" value="Pterin_deHydtase"/>
</dbReference>
<dbReference type="CDD" id="cd00488">
    <property type="entry name" value="PCD_DCoH"/>
    <property type="match status" value="1"/>
</dbReference>
<evidence type="ECO:0000256" key="2">
    <source>
        <dbReference type="ARBA" id="ARBA00006472"/>
    </source>
</evidence>
<comment type="caution">
    <text evidence="5">The sequence shown here is derived from an EMBL/GenBank/DDBJ whole genome shotgun (WGS) entry which is preliminary data.</text>
</comment>
<gene>
    <name evidence="5" type="ORF">KC669_00490</name>
</gene>